<evidence type="ECO:0000256" key="1">
    <source>
        <dbReference type="ARBA" id="ARBA00004123"/>
    </source>
</evidence>
<dbReference type="PANTHER" id="PTHR28113">
    <property type="entry name" value="DASH COMPLEX SUBUNIT DAM1"/>
    <property type="match status" value="1"/>
</dbReference>
<comment type="caution">
    <text evidence="15">The sequence shown here is derived from an EMBL/GenBank/DDBJ whole genome shotgun (WGS) entry which is preliminary data.</text>
</comment>
<keyword evidence="10" id="KW-0995">Kinetochore</keyword>
<organism evidence="15 16">
    <name type="scientific">Cerrena zonata</name>
    <dbReference type="NCBI Taxonomy" id="2478898"/>
    <lineage>
        <taxon>Eukaryota</taxon>
        <taxon>Fungi</taxon>
        <taxon>Dikarya</taxon>
        <taxon>Basidiomycota</taxon>
        <taxon>Agaricomycotina</taxon>
        <taxon>Agaricomycetes</taxon>
        <taxon>Polyporales</taxon>
        <taxon>Cerrenaceae</taxon>
        <taxon>Cerrena</taxon>
    </lineage>
</organism>
<accession>A0AAW0G618</accession>
<evidence type="ECO:0000256" key="11">
    <source>
        <dbReference type="ARBA" id="ARBA00023212"/>
    </source>
</evidence>
<gene>
    <name evidence="15" type="ORF">QCA50_011291</name>
</gene>
<evidence type="ECO:0000256" key="3">
    <source>
        <dbReference type="ARBA" id="ARBA00004629"/>
    </source>
</evidence>
<keyword evidence="6" id="KW-0158">Chromosome</keyword>
<evidence type="ECO:0000256" key="12">
    <source>
        <dbReference type="ARBA" id="ARBA00023242"/>
    </source>
</evidence>
<sequence>MATVPTPHKTPLRRLSQGSLFRLSRSGAYPDAPHGLGFLEPALGELLDEVETLHTNIDGMKNLSNALGTFNESFASWLYVMNMNALTTDWPQAPISASYKLAAVRAEEDALAAMEALRAAQISPARPQPMPDQTVTASETENDTTFAANTTSTSVNAPTQPVKGILKKKTKPKMTAKERKERGLAVDKIIAALPLEFRGNDPQLRSHAESVISGLLDKEGRGVGLLELVRSDVPQARVNKCLIALVNRKIVRKDNSTGSVLYHWQGLPL</sequence>
<evidence type="ECO:0000256" key="13">
    <source>
        <dbReference type="ARBA" id="ARBA00023328"/>
    </source>
</evidence>
<evidence type="ECO:0000256" key="10">
    <source>
        <dbReference type="ARBA" id="ARBA00022838"/>
    </source>
</evidence>
<keyword evidence="11" id="KW-0206">Cytoskeleton</keyword>
<keyword evidence="13" id="KW-0137">Centromere</keyword>
<dbReference type="EMBL" id="JASBNA010000020">
    <property type="protein sequence ID" value="KAK7685428.1"/>
    <property type="molecule type" value="Genomic_DNA"/>
</dbReference>
<dbReference type="GO" id="GO:0044732">
    <property type="term" value="C:mitotic spindle pole body"/>
    <property type="evidence" value="ECO:0007669"/>
    <property type="project" value="TreeGrafter"/>
</dbReference>
<comment type="subcellular location">
    <subcellularLocation>
        <location evidence="3">Chromosome</location>
        <location evidence="3">Centromere</location>
        <location evidence="3">Kinetochore</location>
    </subcellularLocation>
    <subcellularLocation>
        <location evidence="2">Cytoplasm</location>
        <location evidence="2">Cytoskeleton</location>
        <location evidence="2">Spindle</location>
    </subcellularLocation>
    <subcellularLocation>
        <location evidence="1">Nucleus</location>
    </subcellularLocation>
</comment>
<evidence type="ECO:0000256" key="2">
    <source>
        <dbReference type="ARBA" id="ARBA00004186"/>
    </source>
</evidence>
<dbReference type="GO" id="GO:1990758">
    <property type="term" value="P:mitotic sister chromatid biorientation"/>
    <property type="evidence" value="ECO:0007669"/>
    <property type="project" value="TreeGrafter"/>
</dbReference>
<name>A0AAW0G618_9APHY</name>
<evidence type="ECO:0000256" key="4">
    <source>
        <dbReference type="ARBA" id="ARBA00010073"/>
    </source>
</evidence>
<evidence type="ECO:0000313" key="16">
    <source>
        <dbReference type="Proteomes" id="UP001385951"/>
    </source>
</evidence>
<keyword evidence="9" id="KW-0159">Chromosome partition</keyword>
<evidence type="ECO:0000256" key="7">
    <source>
        <dbReference type="ARBA" id="ARBA00022490"/>
    </source>
</evidence>
<dbReference type="Pfam" id="PF08653">
    <property type="entry name" value="DASH_Dam1"/>
    <property type="match status" value="1"/>
</dbReference>
<evidence type="ECO:0000256" key="9">
    <source>
        <dbReference type="ARBA" id="ARBA00022829"/>
    </source>
</evidence>
<dbReference type="PANTHER" id="PTHR28113:SF1">
    <property type="entry name" value="DASH COMPLEX SUBUNIT DAM1"/>
    <property type="match status" value="1"/>
</dbReference>
<dbReference type="GO" id="GO:0042729">
    <property type="term" value="C:DASH complex"/>
    <property type="evidence" value="ECO:0007669"/>
    <property type="project" value="InterPro"/>
</dbReference>
<evidence type="ECO:0000256" key="6">
    <source>
        <dbReference type="ARBA" id="ARBA00022454"/>
    </source>
</evidence>
<keyword evidence="7" id="KW-0963">Cytoplasm</keyword>
<reference evidence="15 16" key="1">
    <citation type="submission" date="2022-09" db="EMBL/GenBank/DDBJ databases">
        <authorList>
            <person name="Palmer J.M."/>
        </authorList>
    </citation>
    <scope>NUCLEOTIDE SEQUENCE [LARGE SCALE GENOMIC DNA]</scope>
    <source>
        <strain evidence="15 16">DSM 7382</strain>
    </source>
</reference>
<protein>
    <recommendedName>
        <fullName evidence="5">DASH complex subunit DAM1</fullName>
    </recommendedName>
    <alternativeName>
        <fullName evidence="14">Outer kinetochore protein DAM1</fullName>
    </alternativeName>
</protein>
<dbReference type="AlphaFoldDB" id="A0AAW0G618"/>
<proteinExistence type="inferred from homology"/>
<keyword evidence="12" id="KW-0539">Nucleus</keyword>
<dbReference type="GO" id="GO:1990537">
    <property type="term" value="C:mitotic spindle polar microtubule"/>
    <property type="evidence" value="ECO:0007669"/>
    <property type="project" value="TreeGrafter"/>
</dbReference>
<keyword evidence="16" id="KW-1185">Reference proteome</keyword>
<dbReference type="Proteomes" id="UP001385951">
    <property type="component" value="Unassembled WGS sequence"/>
</dbReference>
<evidence type="ECO:0000256" key="14">
    <source>
        <dbReference type="ARBA" id="ARBA00030453"/>
    </source>
</evidence>
<dbReference type="InterPro" id="IPR013962">
    <property type="entry name" value="DASH_Dam1"/>
</dbReference>
<evidence type="ECO:0000313" key="15">
    <source>
        <dbReference type="EMBL" id="KAK7685428.1"/>
    </source>
</evidence>
<comment type="similarity">
    <text evidence="4">Belongs to the DASH complex DAM1 family.</text>
</comment>
<evidence type="ECO:0000256" key="5">
    <source>
        <dbReference type="ARBA" id="ARBA00020497"/>
    </source>
</evidence>
<evidence type="ECO:0000256" key="8">
    <source>
        <dbReference type="ARBA" id="ARBA00022701"/>
    </source>
</evidence>
<keyword evidence="8" id="KW-0493">Microtubule</keyword>